<evidence type="ECO:0000313" key="1">
    <source>
        <dbReference type="EMBL" id="GFT15028.1"/>
    </source>
</evidence>
<name>A0A8X6NHM8_NEPPI</name>
<feature type="non-terminal residue" evidence="1">
    <location>
        <position position="1"/>
    </location>
</feature>
<proteinExistence type="predicted"/>
<dbReference type="AlphaFoldDB" id="A0A8X6NHM8"/>
<keyword evidence="2" id="KW-1185">Reference proteome</keyword>
<dbReference type="EMBL" id="BMAW01058222">
    <property type="protein sequence ID" value="GFT15028.1"/>
    <property type="molecule type" value="Genomic_DNA"/>
</dbReference>
<organism evidence="1 2">
    <name type="scientific">Nephila pilipes</name>
    <name type="common">Giant wood spider</name>
    <name type="synonym">Nephila maculata</name>
    <dbReference type="NCBI Taxonomy" id="299642"/>
    <lineage>
        <taxon>Eukaryota</taxon>
        <taxon>Metazoa</taxon>
        <taxon>Ecdysozoa</taxon>
        <taxon>Arthropoda</taxon>
        <taxon>Chelicerata</taxon>
        <taxon>Arachnida</taxon>
        <taxon>Araneae</taxon>
        <taxon>Araneomorphae</taxon>
        <taxon>Entelegynae</taxon>
        <taxon>Araneoidea</taxon>
        <taxon>Nephilidae</taxon>
        <taxon>Nephila</taxon>
    </lineage>
</organism>
<protein>
    <submittedName>
        <fullName evidence="1">Uncharacterized protein</fullName>
    </submittedName>
</protein>
<comment type="caution">
    <text evidence="1">The sequence shown here is derived from an EMBL/GenBank/DDBJ whole genome shotgun (WGS) entry which is preliminary data.</text>
</comment>
<gene>
    <name evidence="1" type="ORF">NPIL_10101</name>
</gene>
<dbReference type="Proteomes" id="UP000887013">
    <property type="component" value="Unassembled WGS sequence"/>
</dbReference>
<reference evidence="1" key="1">
    <citation type="submission" date="2020-08" db="EMBL/GenBank/DDBJ databases">
        <title>Multicomponent nature underlies the extraordinary mechanical properties of spider dragline silk.</title>
        <authorList>
            <person name="Kono N."/>
            <person name="Nakamura H."/>
            <person name="Mori M."/>
            <person name="Yoshida Y."/>
            <person name="Ohtoshi R."/>
            <person name="Malay A.D."/>
            <person name="Moran D.A.P."/>
            <person name="Tomita M."/>
            <person name="Numata K."/>
            <person name="Arakawa K."/>
        </authorList>
    </citation>
    <scope>NUCLEOTIDE SEQUENCE</scope>
</reference>
<sequence length="98" mass="11380">LKTRNGYDLASAEGKAIQDVQEIYPEWQPEEPRPFVVFSEWKLPVDDNDHGRNYFIRFRFPMRTRDDLILDAIPMSFAWGSLSKTSFSEAVGETSSYN</sequence>
<accession>A0A8X6NHM8</accession>
<evidence type="ECO:0000313" key="2">
    <source>
        <dbReference type="Proteomes" id="UP000887013"/>
    </source>
</evidence>
<dbReference type="OrthoDB" id="10418683at2759"/>